<name>A0A2P7R0K4_9GAMM</name>
<dbReference type="RefSeq" id="WP_106730707.1">
    <property type="nucleotide sequence ID" value="NZ_PXYG01000008.1"/>
</dbReference>
<keyword evidence="6" id="KW-1185">Reference proteome</keyword>
<dbReference type="InterPro" id="IPR022770">
    <property type="entry name" value="IucA/IucC-like_C"/>
</dbReference>
<comment type="pathway">
    <text evidence="1">Siderophore biosynthesis.</text>
</comment>
<evidence type="ECO:0000259" key="4">
    <source>
        <dbReference type="Pfam" id="PF06276"/>
    </source>
</evidence>
<dbReference type="PANTHER" id="PTHR34384">
    <property type="entry name" value="L-2,3-DIAMINOPROPANOATE--CITRATE LIGASE"/>
    <property type="match status" value="1"/>
</dbReference>
<feature type="region of interest" description="Disordered" evidence="2">
    <location>
        <begin position="548"/>
        <end position="568"/>
    </location>
</feature>
<comment type="caution">
    <text evidence="5">The sequence shown here is derived from an EMBL/GenBank/DDBJ whole genome shotgun (WGS) entry which is preliminary data.</text>
</comment>
<evidence type="ECO:0000256" key="1">
    <source>
        <dbReference type="ARBA" id="ARBA00004924"/>
    </source>
</evidence>
<evidence type="ECO:0000259" key="3">
    <source>
        <dbReference type="Pfam" id="PF04183"/>
    </source>
</evidence>
<proteinExistence type="predicted"/>
<dbReference type="GO" id="GO:0019290">
    <property type="term" value="P:siderophore biosynthetic process"/>
    <property type="evidence" value="ECO:0007669"/>
    <property type="project" value="InterPro"/>
</dbReference>
<organism evidence="5 6">
    <name type="scientific">Zobellella endophytica</name>
    <dbReference type="NCBI Taxonomy" id="2116700"/>
    <lineage>
        <taxon>Bacteria</taxon>
        <taxon>Pseudomonadati</taxon>
        <taxon>Pseudomonadota</taxon>
        <taxon>Gammaproteobacteria</taxon>
        <taxon>Aeromonadales</taxon>
        <taxon>Aeromonadaceae</taxon>
        <taxon>Zobellella</taxon>
    </lineage>
</organism>
<reference evidence="5 6" key="1">
    <citation type="submission" date="2018-03" db="EMBL/GenBank/DDBJ databases">
        <title>The draft genome of Zobellella sp. 59N8.</title>
        <authorList>
            <person name="Liu L."/>
            <person name="Li L."/>
            <person name="Zhang X."/>
            <person name="Liang L."/>
            <person name="Wang T."/>
        </authorList>
    </citation>
    <scope>NUCLEOTIDE SEQUENCE [LARGE SCALE GENOMIC DNA]</scope>
    <source>
        <strain evidence="5 6">59N8</strain>
    </source>
</reference>
<dbReference type="Gene3D" id="1.10.510.40">
    <property type="match status" value="1"/>
</dbReference>
<dbReference type="Pfam" id="PF06276">
    <property type="entry name" value="FhuF"/>
    <property type="match status" value="1"/>
</dbReference>
<dbReference type="EMBL" id="PXYG01000008">
    <property type="protein sequence ID" value="PSJ43752.1"/>
    <property type="molecule type" value="Genomic_DNA"/>
</dbReference>
<dbReference type="PANTHER" id="PTHR34384:SF6">
    <property type="entry name" value="STAPHYLOFERRIN B SYNTHASE"/>
    <property type="match status" value="1"/>
</dbReference>
<evidence type="ECO:0000313" key="5">
    <source>
        <dbReference type="EMBL" id="PSJ43752.1"/>
    </source>
</evidence>
<dbReference type="Proteomes" id="UP000240243">
    <property type="component" value="Unassembled WGS sequence"/>
</dbReference>
<protein>
    <submittedName>
        <fullName evidence="5">Siderophore biosynthesis protein</fullName>
    </submittedName>
</protein>
<evidence type="ECO:0000256" key="2">
    <source>
        <dbReference type="SAM" id="MobiDB-lite"/>
    </source>
</evidence>
<dbReference type="Pfam" id="PF04183">
    <property type="entry name" value="IucA_IucC"/>
    <property type="match status" value="1"/>
</dbReference>
<feature type="compositionally biased region" description="Pro residues" evidence="2">
    <location>
        <begin position="551"/>
        <end position="561"/>
    </location>
</feature>
<dbReference type="GO" id="GO:0016881">
    <property type="term" value="F:acid-amino acid ligase activity"/>
    <property type="evidence" value="ECO:0007669"/>
    <property type="project" value="UniProtKB-ARBA"/>
</dbReference>
<dbReference type="AlphaFoldDB" id="A0A2P7R0K4"/>
<evidence type="ECO:0000313" key="6">
    <source>
        <dbReference type="Proteomes" id="UP000240243"/>
    </source>
</evidence>
<gene>
    <name evidence="5" type="ORF">C7H85_16025</name>
</gene>
<accession>A0A2P7R0K4</accession>
<feature type="domain" description="Aerobactin siderophore biosynthesis IucA/IucC-like C-terminal" evidence="4">
    <location>
        <begin position="385"/>
        <end position="526"/>
    </location>
</feature>
<dbReference type="InterPro" id="IPR037455">
    <property type="entry name" value="LucA/IucC-like"/>
</dbReference>
<feature type="domain" description="Aerobactin siderophore biosynthesis IucA/IucC N-terminal" evidence="3">
    <location>
        <begin position="160"/>
        <end position="350"/>
    </location>
</feature>
<sequence length="568" mass="63884">MLRQLYTDQLQKLVDALYMENVDGFCDSLRFSGAVLSVRLDDAMSLGFSCRMQEGLRPYRVQDDDVRLQDERQGTRCRISPREVMPYLVQASWWPEAGRERAVQWWQECFDFLEHLPARLPSARDAATSPLAASECFAMMADRPFHPFAHAKGALARLVTDSPRLHWWALPPGSLLSKQSRQPAELLLSEAEQAALSVRLRHLAPGYVALPLLPTQHRLLLSESNTFGAVDLIFTTATGSPTSSLRTLASARNERMHIKLSTSASTLGAIRSMPPRYLVNGDEACRLLTQILERDSALTSAITLCDEHHWWVAGREQVLVRNPGLLGCQIRFLPPFDQAPSSRLLAMSALSYPHEPVWRRLLDGDADPWQALQDLSRCFINTFLNLWCHGVMPECHGQNVLARYQHRQLHGFVLRDHDTLRICPARLTRLGLPLPDYQIDWTTPNSLVLASMEELLAYFTTLGLQVNLYPIALAALRHSNRTEADFWRWVRTCIEDYAAALQDEELGRILSDSLLNAKAWPFKQVLGPLLTRPGASTGMPSAMGSIRNPLLPLPAPRPPTAEPMHEAS</sequence>
<dbReference type="InterPro" id="IPR007310">
    <property type="entry name" value="Aerobactin_biosyn_IucA/IucC_N"/>
</dbReference>
<dbReference type="OrthoDB" id="495728at2"/>